<dbReference type="InterPro" id="IPR013813">
    <property type="entry name" value="Endoribo_LPSP/chorism_mut-like"/>
</dbReference>
<dbReference type="CDD" id="cd02199">
    <property type="entry name" value="YjgF_YER057c_UK114_like_1"/>
    <property type="match status" value="1"/>
</dbReference>
<dbReference type="SUPFAM" id="SSF55298">
    <property type="entry name" value="YjgF-like"/>
    <property type="match status" value="1"/>
</dbReference>
<feature type="domain" description="Endoribonuclease L-PSP/chorismate mutase-like" evidence="2">
    <location>
        <begin position="42"/>
        <end position="125"/>
    </location>
</feature>
<accession>A0A2N3Y1B4</accession>
<dbReference type="Pfam" id="PF14588">
    <property type="entry name" value="YjgF_endoribonc"/>
    <property type="match status" value="1"/>
</dbReference>
<protein>
    <submittedName>
        <fullName evidence="3">Enamine deaminase RidA (YjgF/YER057c/UK114 family)</fullName>
    </submittedName>
</protein>
<dbReference type="PANTHER" id="PTHR43760">
    <property type="entry name" value="ENDORIBONUCLEASE-RELATED"/>
    <property type="match status" value="1"/>
</dbReference>
<dbReference type="Proteomes" id="UP000233786">
    <property type="component" value="Unassembled WGS sequence"/>
</dbReference>
<evidence type="ECO:0000313" key="4">
    <source>
        <dbReference type="Proteomes" id="UP000233786"/>
    </source>
</evidence>
<dbReference type="EMBL" id="PJNB01000001">
    <property type="protein sequence ID" value="PKW16680.1"/>
    <property type="molecule type" value="Genomic_DNA"/>
</dbReference>
<evidence type="ECO:0000259" key="2">
    <source>
        <dbReference type="Pfam" id="PF14588"/>
    </source>
</evidence>
<dbReference type="PANTHER" id="PTHR43760:SF1">
    <property type="entry name" value="ENDORIBONUCLEASE L-PSP_CHORISMATE MUTASE-LIKE DOMAIN-CONTAINING PROTEIN"/>
    <property type="match status" value="1"/>
</dbReference>
<evidence type="ECO:0000256" key="1">
    <source>
        <dbReference type="SAM" id="MobiDB-lite"/>
    </source>
</evidence>
<dbReference type="AlphaFoldDB" id="A0A2N3Y1B4"/>
<name>A0A2N3Y1B4_SACSN</name>
<gene>
    <name evidence="3" type="ORF">A8926_4537</name>
</gene>
<evidence type="ECO:0000313" key="3">
    <source>
        <dbReference type="EMBL" id="PKW16680.1"/>
    </source>
</evidence>
<keyword evidence="4" id="KW-1185">Reference proteome</keyword>
<feature type="region of interest" description="Disordered" evidence="1">
    <location>
        <begin position="1"/>
        <end position="38"/>
    </location>
</feature>
<sequence length="157" mass="16651">MRSWGSSFRSNARRSPTSCRGNSAATCSTCPDQGSKNEAGTVSAGTLGAECSIEQRSADARQVALQILASLRYALGSLDHVETIIKLLGMVQATADSTDHPKVIDGCSDLLIEIFGERGRHARSAVGMSSLPGGLTVEVEAIVQIKSDVQVRRFGRE</sequence>
<dbReference type="STRING" id="994479.GCA_000194155_04427"/>
<comment type="caution">
    <text evidence="3">The sequence shown here is derived from an EMBL/GenBank/DDBJ whole genome shotgun (WGS) entry which is preliminary data.</text>
</comment>
<dbReference type="InterPro" id="IPR035959">
    <property type="entry name" value="RutC-like_sf"/>
</dbReference>
<proteinExistence type="predicted"/>
<dbReference type="Gene3D" id="3.30.1330.40">
    <property type="entry name" value="RutC-like"/>
    <property type="match status" value="1"/>
</dbReference>
<dbReference type="RefSeq" id="WP_010309067.1">
    <property type="nucleotide sequence ID" value="NZ_CP061007.1"/>
</dbReference>
<reference evidence="3" key="1">
    <citation type="submission" date="2017-12" db="EMBL/GenBank/DDBJ databases">
        <title>Sequencing the genomes of 1000 Actinobacteria strains.</title>
        <authorList>
            <person name="Klenk H.-P."/>
        </authorList>
    </citation>
    <scope>NUCLEOTIDE SEQUENCE [LARGE SCALE GENOMIC DNA]</scope>
    <source>
        <strain evidence="3">DSM 44228</strain>
    </source>
</reference>
<organism evidence="3 4">
    <name type="scientific">Saccharopolyspora spinosa</name>
    <dbReference type="NCBI Taxonomy" id="60894"/>
    <lineage>
        <taxon>Bacteria</taxon>
        <taxon>Bacillati</taxon>
        <taxon>Actinomycetota</taxon>
        <taxon>Actinomycetes</taxon>
        <taxon>Pseudonocardiales</taxon>
        <taxon>Pseudonocardiaceae</taxon>
        <taxon>Saccharopolyspora</taxon>
    </lineage>
</organism>